<gene>
    <name evidence="2" type="ORF">IQ37_10310</name>
</gene>
<dbReference type="Proteomes" id="UP000028709">
    <property type="component" value="Unassembled WGS sequence"/>
</dbReference>
<keyword evidence="1" id="KW-0732">Signal</keyword>
<evidence type="ECO:0000313" key="3">
    <source>
        <dbReference type="Proteomes" id="UP000028709"/>
    </source>
</evidence>
<dbReference type="RefSeq" id="WP_034684610.1">
    <property type="nucleotide sequence ID" value="NZ_CP023049.2"/>
</dbReference>
<comment type="caution">
    <text evidence="2">The sequence shown here is derived from an EMBL/GenBank/DDBJ whole genome shotgun (WGS) entry which is preliminary data.</text>
</comment>
<keyword evidence="3" id="KW-1185">Reference proteome</keyword>
<proteinExistence type="predicted"/>
<protein>
    <submittedName>
        <fullName evidence="2">Uncharacterized protein</fullName>
    </submittedName>
</protein>
<dbReference type="STRING" id="558152.IQ37_10310"/>
<sequence length="220" mass="24653">MKKYVLSFALAFMSLTAFAQSAYEKIMTEKIAKIASCKTGDDFQALANDFERIGSKESGKWLPSYYAAFSYIQKGRVMMRDGQTQDLDAVAAQAEKYLATAQNLAGGDNAEIHLLRKMASSLRMMVNPQQRYMTDGIKAAEEMSIAEKLDPANPRVALIKAEDVYFTPEQFGGSKTKGMELFKKALAQFNAYTPKSPLDPNWGREEAEYFISQETKQETK</sequence>
<reference evidence="2 3" key="1">
    <citation type="submission" date="2014-07" db="EMBL/GenBank/DDBJ databases">
        <title>Genome of Chryseobacterium piperi CTM.</title>
        <authorList>
            <person name="Pipes S.E."/>
            <person name="Stropko S.J."/>
            <person name="Newman J.D."/>
        </authorList>
    </citation>
    <scope>NUCLEOTIDE SEQUENCE [LARGE SCALE GENOMIC DNA]</scope>
    <source>
        <strain evidence="2 3">CTM</strain>
    </source>
</reference>
<dbReference type="EMBL" id="JPRJ01000016">
    <property type="protein sequence ID" value="KFF27606.1"/>
    <property type="molecule type" value="Genomic_DNA"/>
</dbReference>
<organism evidence="2 3">
    <name type="scientific">Chryseobacterium piperi</name>
    <dbReference type="NCBI Taxonomy" id="558152"/>
    <lineage>
        <taxon>Bacteria</taxon>
        <taxon>Pseudomonadati</taxon>
        <taxon>Bacteroidota</taxon>
        <taxon>Flavobacteriia</taxon>
        <taxon>Flavobacteriales</taxon>
        <taxon>Weeksellaceae</taxon>
        <taxon>Chryseobacterium group</taxon>
        <taxon>Chryseobacterium</taxon>
    </lineage>
</organism>
<evidence type="ECO:0000313" key="2">
    <source>
        <dbReference type="EMBL" id="KFF27606.1"/>
    </source>
</evidence>
<feature type="signal peptide" evidence="1">
    <location>
        <begin position="1"/>
        <end position="19"/>
    </location>
</feature>
<feature type="chain" id="PRO_5001804169" evidence="1">
    <location>
        <begin position="20"/>
        <end position="220"/>
    </location>
</feature>
<dbReference type="eggNOG" id="COG0457">
    <property type="taxonomic scope" value="Bacteria"/>
</dbReference>
<dbReference type="AlphaFoldDB" id="A0A086BF92"/>
<accession>A0A086BF92</accession>
<dbReference type="KEGG" id="cpip:CJF12_14190"/>
<evidence type="ECO:0000256" key="1">
    <source>
        <dbReference type="SAM" id="SignalP"/>
    </source>
</evidence>
<name>A0A086BF92_9FLAO</name>
<dbReference type="OrthoDB" id="1150971at2"/>